<dbReference type="InterPro" id="IPR011049">
    <property type="entry name" value="Serralysin-like_metalloprot_C"/>
</dbReference>
<dbReference type="Pfam" id="PF00353">
    <property type="entry name" value="HemolysinCabind"/>
    <property type="match status" value="1"/>
</dbReference>
<feature type="non-terminal residue" evidence="1">
    <location>
        <position position="1"/>
    </location>
</feature>
<evidence type="ECO:0000313" key="1">
    <source>
        <dbReference type="EMBL" id="SEP09565.1"/>
    </source>
</evidence>
<dbReference type="Gene3D" id="2.150.10.10">
    <property type="entry name" value="Serralysin-like metalloprotease, C-terminal"/>
    <property type="match status" value="1"/>
</dbReference>
<sequence>RIVGNSGDNLLNGAWGDDTLIGGEGDDTFRDDYGDDLMIGGAGSDTFVFRGNFGQDTISDFDGSGDGDVIDLRALSDIVNFSDLISDHANQIGHDLVIEDGSGNTVTLTGINASNLSADDFLFG</sequence>
<dbReference type="GO" id="GO:0005509">
    <property type="term" value="F:calcium ion binding"/>
    <property type="evidence" value="ECO:0007669"/>
    <property type="project" value="InterPro"/>
</dbReference>
<reference evidence="1 2" key="1">
    <citation type="submission" date="2016-10" db="EMBL/GenBank/DDBJ databases">
        <authorList>
            <person name="de Groot N.N."/>
        </authorList>
    </citation>
    <scope>NUCLEOTIDE SEQUENCE [LARGE SCALE GENOMIC DNA]</scope>
    <source>
        <strain evidence="1 2">DSM 27842</strain>
    </source>
</reference>
<name>A0A1H8V2B4_9RHOB</name>
<keyword evidence="2" id="KW-1185">Reference proteome</keyword>
<dbReference type="SUPFAM" id="SSF51120">
    <property type="entry name" value="beta-Roll"/>
    <property type="match status" value="1"/>
</dbReference>
<dbReference type="STRING" id="569882.SAMN04490248_12439"/>
<dbReference type="AlphaFoldDB" id="A0A1H8V2B4"/>
<proteinExistence type="predicted"/>
<dbReference type="Proteomes" id="UP000198893">
    <property type="component" value="Unassembled WGS sequence"/>
</dbReference>
<dbReference type="InterPro" id="IPR001343">
    <property type="entry name" value="Hemolysn_Ca-bd"/>
</dbReference>
<evidence type="ECO:0000313" key="2">
    <source>
        <dbReference type="Proteomes" id="UP000198893"/>
    </source>
</evidence>
<organism evidence="1 2">
    <name type="scientific">Salinihabitans flavidus</name>
    <dbReference type="NCBI Taxonomy" id="569882"/>
    <lineage>
        <taxon>Bacteria</taxon>
        <taxon>Pseudomonadati</taxon>
        <taxon>Pseudomonadota</taxon>
        <taxon>Alphaproteobacteria</taxon>
        <taxon>Rhodobacterales</taxon>
        <taxon>Roseobacteraceae</taxon>
        <taxon>Salinihabitans</taxon>
    </lineage>
</organism>
<gene>
    <name evidence="1" type="ORF">SAMN04490248_12439</name>
</gene>
<dbReference type="EMBL" id="FODS01000024">
    <property type="protein sequence ID" value="SEP09565.1"/>
    <property type="molecule type" value="Genomic_DNA"/>
</dbReference>
<accession>A0A1H8V2B4</accession>
<protein>
    <submittedName>
        <fullName evidence="1">Type I secretion C-terminal target domain (VC_A0849 subclass)</fullName>
    </submittedName>
</protein>
<dbReference type="PRINTS" id="PR00313">
    <property type="entry name" value="CABNDNGRPT"/>
</dbReference>